<sequence>MTSLSEAYHGDAGTKAGQRRLMLGMGLFSTGILLVLSGIVVAGTETLLSRGYTLGQARLYGAVLGGLGVPAVFLGIFTVLPASRNTRAAALVGASLAIFGVALFAHAYPCQWIGNSCAVEARDLTLPTAGIYSIGIITTFWCLFIGVVNFKTRNDPGGTVTMNVTRKGQTKVVEVEKPTGGFGSIGLFGVEPDGEVETQTNRTNSQSHAAAGDGGESTETIRSPLDTPSEQPASPRVDTVGPSTAPQPQQTQMSTDVNDDDAVVEYRSDARPDSDAPIDRYCGSCDQFQYVRTEDGIQPYCGYHAALMENMDACEDWTPR</sequence>
<evidence type="ECO:0000313" key="5">
    <source>
        <dbReference type="EMBL" id="MCL9818526.1"/>
    </source>
</evidence>
<comment type="caution">
    <text evidence="5">The sequence shown here is derived from an EMBL/GenBank/DDBJ whole genome shotgun (WGS) entry which is preliminary data.</text>
</comment>
<dbReference type="EMBL" id="JAKRVX010000014">
    <property type="protein sequence ID" value="MCL9818526.1"/>
    <property type="molecule type" value="Genomic_DNA"/>
</dbReference>
<reference evidence="5" key="2">
    <citation type="submission" date="2022-02" db="EMBL/GenBank/DDBJ databases">
        <authorList>
            <person name="Elcheninov A.G."/>
            <person name="Sorokin D.Y."/>
            <person name="Kublanov I.V."/>
        </authorList>
    </citation>
    <scope>NUCLEOTIDE SEQUENCE</scope>
    <source>
        <strain evidence="5">AArc-St2</strain>
    </source>
</reference>
<gene>
    <name evidence="5" type="ORF">AArcSt2_16435</name>
</gene>
<evidence type="ECO:0000259" key="4">
    <source>
        <dbReference type="Pfam" id="PF23601"/>
    </source>
</evidence>
<proteinExistence type="predicted"/>
<feature type="compositionally biased region" description="Polar residues" evidence="1">
    <location>
        <begin position="217"/>
        <end position="232"/>
    </location>
</feature>
<feature type="transmembrane region" description="Helical" evidence="2">
    <location>
        <begin position="89"/>
        <end position="109"/>
    </location>
</feature>
<keyword evidence="2" id="KW-0472">Membrane</keyword>
<evidence type="ECO:0000313" key="6">
    <source>
        <dbReference type="Proteomes" id="UP001203207"/>
    </source>
</evidence>
<feature type="domain" description="Cell division protein A N-terminal" evidence="3">
    <location>
        <begin position="2"/>
        <end position="156"/>
    </location>
</feature>
<evidence type="ECO:0000256" key="2">
    <source>
        <dbReference type="SAM" id="Phobius"/>
    </source>
</evidence>
<dbReference type="InterPro" id="IPR055564">
    <property type="entry name" value="CdpA_C"/>
</dbReference>
<feature type="compositionally biased region" description="Polar residues" evidence="1">
    <location>
        <begin position="241"/>
        <end position="256"/>
    </location>
</feature>
<protein>
    <submittedName>
        <fullName evidence="5">YihY/virulence factor BrkB family protein</fullName>
    </submittedName>
</protein>
<feature type="region of interest" description="Disordered" evidence="1">
    <location>
        <begin position="189"/>
        <end position="257"/>
    </location>
</feature>
<dbReference type="RefSeq" id="WP_250586291.1">
    <property type="nucleotide sequence ID" value="NZ_JAKRVX010000014.1"/>
</dbReference>
<dbReference type="Pfam" id="PF23600">
    <property type="entry name" value="CdpA_N"/>
    <property type="match status" value="1"/>
</dbReference>
<dbReference type="Pfam" id="PF23601">
    <property type="entry name" value="CdpA_C"/>
    <property type="match status" value="1"/>
</dbReference>
<feature type="domain" description="Cell division protein A C-terminal" evidence="4">
    <location>
        <begin position="279"/>
        <end position="320"/>
    </location>
</feature>
<feature type="transmembrane region" description="Helical" evidence="2">
    <location>
        <begin position="62"/>
        <end position="82"/>
    </location>
</feature>
<keyword evidence="6" id="KW-1185">Reference proteome</keyword>
<name>A0AAE3G0V2_9EURY</name>
<keyword evidence="2" id="KW-1133">Transmembrane helix</keyword>
<reference evidence="5" key="1">
    <citation type="journal article" date="2022" name="Syst. Appl. Microbiol.">
        <title>Natronocalculus amylovorans gen. nov., sp. nov., and Natranaeroarchaeum aerophilus sp. nov., dominant culturable amylolytic natronoarchaea from hypersaline soda lakes in southwestern Siberia.</title>
        <authorList>
            <person name="Sorokin D.Y."/>
            <person name="Elcheninov A.G."/>
            <person name="Khizhniak T.V."/>
            <person name="Koenen M."/>
            <person name="Bale N.J."/>
            <person name="Damste J.S.S."/>
            <person name="Kublanov I.V."/>
        </authorList>
    </citation>
    <scope>NUCLEOTIDE SEQUENCE</scope>
    <source>
        <strain evidence="5">AArc-St2</strain>
    </source>
</reference>
<feature type="transmembrane region" description="Helical" evidence="2">
    <location>
        <begin position="129"/>
        <end position="150"/>
    </location>
</feature>
<evidence type="ECO:0000256" key="1">
    <source>
        <dbReference type="SAM" id="MobiDB-lite"/>
    </source>
</evidence>
<accession>A0AAE3G0V2</accession>
<dbReference type="AlphaFoldDB" id="A0AAE3G0V2"/>
<dbReference type="Proteomes" id="UP001203207">
    <property type="component" value="Unassembled WGS sequence"/>
</dbReference>
<organism evidence="5 6">
    <name type="scientific">Natronocalculus amylovorans</name>
    <dbReference type="NCBI Taxonomy" id="2917812"/>
    <lineage>
        <taxon>Archaea</taxon>
        <taxon>Methanobacteriati</taxon>
        <taxon>Methanobacteriota</taxon>
        <taxon>Stenosarchaea group</taxon>
        <taxon>Halobacteria</taxon>
        <taxon>Halobacteriales</taxon>
        <taxon>Haloferacaceae</taxon>
        <taxon>Natronocalculus</taxon>
    </lineage>
</organism>
<feature type="transmembrane region" description="Helical" evidence="2">
    <location>
        <begin position="21"/>
        <end position="42"/>
    </location>
</feature>
<dbReference type="InterPro" id="IPR055563">
    <property type="entry name" value="CdpA_N"/>
</dbReference>
<keyword evidence="2" id="KW-0812">Transmembrane</keyword>
<feature type="compositionally biased region" description="Polar residues" evidence="1">
    <location>
        <begin position="197"/>
        <end position="208"/>
    </location>
</feature>
<evidence type="ECO:0000259" key="3">
    <source>
        <dbReference type="Pfam" id="PF23600"/>
    </source>
</evidence>